<proteinExistence type="predicted"/>
<dbReference type="GO" id="GO:0005680">
    <property type="term" value="C:anaphase-promoting complex"/>
    <property type="evidence" value="ECO:0007669"/>
    <property type="project" value="TreeGrafter"/>
</dbReference>
<dbReference type="PROSITE" id="PS50005">
    <property type="entry name" value="TPR"/>
    <property type="match status" value="3"/>
</dbReference>
<evidence type="ECO:0000256" key="7">
    <source>
        <dbReference type="PROSITE-ProRule" id="PRU00339"/>
    </source>
</evidence>
<evidence type="ECO:0000256" key="4">
    <source>
        <dbReference type="ARBA" id="ARBA00022786"/>
    </source>
</evidence>
<dbReference type="Proteomes" id="UP001190700">
    <property type="component" value="Unassembled WGS sequence"/>
</dbReference>
<keyword evidence="5 7" id="KW-0802">TPR repeat</keyword>
<dbReference type="GO" id="GO:0045842">
    <property type="term" value="P:positive regulation of mitotic metaphase/anaphase transition"/>
    <property type="evidence" value="ECO:0007669"/>
    <property type="project" value="TreeGrafter"/>
</dbReference>
<dbReference type="Gene3D" id="1.25.40.10">
    <property type="entry name" value="Tetratricopeptide repeat domain"/>
    <property type="match status" value="1"/>
</dbReference>
<keyword evidence="3" id="KW-0498">Mitosis</keyword>
<keyword evidence="2" id="KW-0677">Repeat</keyword>
<dbReference type="GO" id="GO:0005737">
    <property type="term" value="C:cytoplasm"/>
    <property type="evidence" value="ECO:0007669"/>
    <property type="project" value="TreeGrafter"/>
</dbReference>
<dbReference type="GO" id="GO:0031145">
    <property type="term" value="P:anaphase-promoting complex-dependent catabolic process"/>
    <property type="evidence" value="ECO:0007669"/>
    <property type="project" value="TreeGrafter"/>
</dbReference>
<dbReference type="AlphaFoldDB" id="A0AAE0FCM5"/>
<evidence type="ECO:0000256" key="5">
    <source>
        <dbReference type="ARBA" id="ARBA00022803"/>
    </source>
</evidence>
<dbReference type="SMART" id="SM00028">
    <property type="entry name" value="TPR"/>
    <property type="match status" value="6"/>
</dbReference>
<protein>
    <recommendedName>
        <fullName evidence="11">Anaphase-promoting complex subunit 6</fullName>
    </recommendedName>
</protein>
<evidence type="ECO:0000256" key="6">
    <source>
        <dbReference type="ARBA" id="ARBA00023306"/>
    </source>
</evidence>
<dbReference type="PANTHER" id="PTHR12558:SF9">
    <property type="entry name" value="CELL DIVISION CYCLE PROTEIN 16 HOMOLOG"/>
    <property type="match status" value="1"/>
</dbReference>
<evidence type="ECO:0008006" key="11">
    <source>
        <dbReference type="Google" id="ProtNLM"/>
    </source>
</evidence>
<dbReference type="InterPro" id="IPR019734">
    <property type="entry name" value="TPR_rpt"/>
</dbReference>
<dbReference type="EMBL" id="LGRX02021176">
    <property type="protein sequence ID" value="KAK3256963.1"/>
    <property type="molecule type" value="Genomic_DNA"/>
</dbReference>
<evidence type="ECO:0000313" key="10">
    <source>
        <dbReference type="Proteomes" id="UP001190700"/>
    </source>
</evidence>
<keyword evidence="4" id="KW-0833">Ubl conjugation pathway</keyword>
<keyword evidence="1" id="KW-0132">Cell division</keyword>
<dbReference type="Pfam" id="PF07719">
    <property type="entry name" value="TPR_2"/>
    <property type="match status" value="1"/>
</dbReference>
<accession>A0AAE0FCM5</accession>
<feature type="repeat" description="TPR" evidence="7">
    <location>
        <begin position="255"/>
        <end position="288"/>
    </location>
</feature>
<evidence type="ECO:0000256" key="3">
    <source>
        <dbReference type="ARBA" id="ARBA00022776"/>
    </source>
</evidence>
<evidence type="ECO:0000256" key="1">
    <source>
        <dbReference type="ARBA" id="ARBA00022618"/>
    </source>
</evidence>
<evidence type="ECO:0000256" key="2">
    <source>
        <dbReference type="ARBA" id="ARBA00022737"/>
    </source>
</evidence>
<dbReference type="PANTHER" id="PTHR12558">
    <property type="entry name" value="CELL DIVISION CYCLE 16,23,27"/>
    <property type="match status" value="1"/>
</dbReference>
<dbReference type="GO" id="GO:0051301">
    <property type="term" value="P:cell division"/>
    <property type="evidence" value="ECO:0007669"/>
    <property type="project" value="UniProtKB-KW"/>
</dbReference>
<feature type="region of interest" description="Disordered" evidence="8">
    <location>
        <begin position="113"/>
        <end position="141"/>
    </location>
</feature>
<name>A0AAE0FCM5_9CHLO</name>
<feature type="repeat" description="TPR" evidence="7">
    <location>
        <begin position="396"/>
        <end position="429"/>
    </location>
</feature>
<dbReference type="InterPro" id="IPR013105">
    <property type="entry name" value="TPR_2"/>
</dbReference>
<dbReference type="InterPro" id="IPR011990">
    <property type="entry name" value="TPR-like_helical_dom_sf"/>
</dbReference>
<organism evidence="9 10">
    <name type="scientific">Cymbomonas tetramitiformis</name>
    <dbReference type="NCBI Taxonomy" id="36881"/>
    <lineage>
        <taxon>Eukaryota</taxon>
        <taxon>Viridiplantae</taxon>
        <taxon>Chlorophyta</taxon>
        <taxon>Pyramimonadophyceae</taxon>
        <taxon>Pyramimonadales</taxon>
        <taxon>Pyramimonadaceae</taxon>
        <taxon>Cymbomonas</taxon>
    </lineage>
</organism>
<feature type="compositionally biased region" description="Low complexity" evidence="8">
    <location>
        <begin position="113"/>
        <end position="126"/>
    </location>
</feature>
<sequence length="450" mass="50593">MLWVAGHPESRRSKEHLVNMLAGGGTSRARRSGGTPRQYACGYKAALSADPFCYDALEQLLDNHMLTSDEEKEMLASLKLGGDDQWLLLLYSCKAKKYDQVSDLREQFEQLSCSAPDAPASPPATSGVPQPSDSLTNPNDGNGTVYRLLRDNVDVVACQADWHYHRGEYQCCYDITHMLLERDPYHLSCLPTHLAAALELHRKNELFLRAHQLMEEHPDRAISWFAVGCYYYCIRNFDSARRYFSRATQLSGGFAPAWLGFGNSFAAQDESDQAMAAYRTATRLFPGSHLPVLCIGMEYQRTNNLPLAEQFFLQGREICPSDPLVFNELGVLAYRNKDYAGAEQWLRHALTLVPAPLSEAWEATVVNLAHSLRKQHQFVEAIQWYERALALNPCGASTHAAVAYTYHLQGMLENAISNYHKALGLKPDDSFTHEMLHVALQEQCTVFSSF</sequence>
<reference evidence="9 10" key="1">
    <citation type="journal article" date="2015" name="Genome Biol. Evol.">
        <title>Comparative Genomics of a Bacterivorous Green Alga Reveals Evolutionary Causalities and Consequences of Phago-Mixotrophic Mode of Nutrition.</title>
        <authorList>
            <person name="Burns J.A."/>
            <person name="Paasch A."/>
            <person name="Narechania A."/>
            <person name="Kim E."/>
        </authorList>
    </citation>
    <scope>NUCLEOTIDE SEQUENCE [LARGE SCALE GENOMIC DNA]</scope>
    <source>
        <strain evidence="9 10">PLY_AMNH</strain>
    </source>
</reference>
<keyword evidence="10" id="KW-1185">Reference proteome</keyword>
<keyword evidence="6" id="KW-0131">Cell cycle</keyword>
<evidence type="ECO:0000256" key="8">
    <source>
        <dbReference type="SAM" id="MobiDB-lite"/>
    </source>
</evidence>
<feature type="compositionally biased region" description="Polar residues" evidence="8">
    <location>
        <begin position="127"/>
        <end position="141"/>
    </location>
</feature>
<gene>
    <name evidence="9" type="ORF">CYMTET_33922</name>
</gene>
<dbReference type="Pfam" id="PF13432">
    <property type="entry name" value="TPR_16"/>
    <property type="match status" value="2"/>
</dbReference>
<feature type="repeat" description="TPR" evidence="7">
    <location>
        <begin position="362"/>
        <end position="395"/>
    </location>
</feature>
<dbReference type="SUPFAM" id="SSF48452">
    <property type="entry name" value="TPR-like"/>
    <property type="match status" value="1"/>
</dbReference>
<evidence type="ECO:0000313" key="9">
    <source>
        <dbReference type="EMBL" id="KAK3256963.1"/>
    </source>
</evidence>
<comment type="caution">
    <text evidence="9">The sequence shown here is derived from an EMBL/GenBank/DDBJ whole genome shotgun (WGS) entry which is preliminary data.</text>
</comment>
<dbReference type="GO" id="GO:0016567">
    <property type="term" value="P:protein ubiquitination"/>
    <property type="evidence" value="ECO:0007669"/>
    <property type="project" value="TreeGrafter"/>
</dbReference>
<dbReference type="Pfam" id="PF13181">
    <property type="entry name" value="TPR_8"/>
    <property type="match status" value="1"/>
</dbReference>